<dbReference type="EMBL" id="LNAL01000005">
    <property type="protein sequence ID" value="KUG09112.1"/>
    <property type="molecule type" value="Genomic_DNA"/>
</dbReference>
<dbReference type="AlphaFoldDB" id="A0A9X0L5V8"/>
<evidence type="ECO:0008006" key="3">
    <source>
        <dbReference type="Google" id="ProtNLM"/>
    </source>
</evidence>
<keyword evidence="2" id="KW-1185">Reference proteome</keyword>
<proteinExistence type="predicted"/>
<reference evidence="1 2" key="1">
    <citation type="submission" date="2015-11" db="EMBL/GenBank/DDBJ databases">
        <title>Solirubrum puertoriconensis gen. nov. an environmental bacteria isolated in Puerto Rico.</title>
        <authorList>
            <person name="Cuebas-Irizarry M.F."/>
            <person name="Montalvo-Rodriguez R."/>
        </authorList>
    </citation>
    <scope>NUCLEOTIDE SEQUENCE [LARGE SCALE GENOMIC DNA]</scope>
    <source>
        <strain evidence="1 2">MC1A</strain>
    </source>
</reference>
<comment type="caution">
    <text evidence="1">The sequence shown here is derived from an EMBL/GenBank/DDBJ whole genome shotgun (WGS) entry which is preliminary data.</text>
</comment>
<evidence type="ECO:0000313" key="1">
    <source>
        <dbReference type="EMBL" id="KUG09112.1"/>
    </source>
</evidence>
<sequence length="166" mass="18926">MAIADLFVNRFGKPIPMQYIGVDIAPAMLDKARDFATDSTLFSASEFFFLVDFQEVLSLITERIVRSNEAILINASYLFASSSLIVDDLAAFVIQLHTRCPTSPIYFVYQNPVHEDKNAKYQEWKTHLPGLKVVHHAKEPVQYRTRRFGGTSEPETVRYELLTYGS</sequence>
<evidence type="ECO:0000313" key="2">
    <source>
        <dbReference type="Proteomes" id="UP000054223"/>
    </source>
</evidence>
<name>A0A9X0L5V8_SOLP1</name>
<protein>
    <recommendedName>
        <fullName evidence="3">Methyltransferase domain-containing protein</fullName>
    </recommendedName>
</protein>
<organism evidence="1 2">
    <name type="scientific">Solirubrum puertoriconensis</name>
    <dbReference type="NCBI Taxonomy" id="1751427"/>
    <lineage>
        <taxon>Bacteria</taxon>
        <taxon>Pseudomonadati</taxon>
        <taxon>Bacteroidota</taxon>
        <taxon>Cytophagia</taxon>
        <taxon>Cytophagales</taxon>
    </lineage>
</organism>
<dbReference type="Proteomes" id="UP000054223">
    <property type="component" value="Unassembled WGS sequence"/>
</dbReference>
<gene>
    <name evidence="1" type="ORF">ASU33_20040</name>
</gene>
<accession>A0A9X0L5V8</accession>